<comment type="caution">
    <text evidence="10">The sequence shown here is derived from an EMBL/GenBank/DDBJ whole genome shotgun (WGS) entry which is preliminary data.</text>
</comment>
<evidence type="ECO:0000256" key="9">
    <source>
        <dbReference type="SAM" id="MobiDB-lite"/>
    </source>
</evidence>
<proteinExistence type="inferred from homology"/>
<dbReference type="InterPro" id="IPR015944">
    <property type="entry name" value="Gly-tRNA-synth_bsu"/>
</dbReference>
<keyword evidence="3 10" id="KW-0436">Ligase</keyword>
<accession>A0A444J2P7</accession>
<evidence type="ECO:0000256" key="8">
    <source>
        <dbReference type="ARBA" id="ARBA00047937"/>
    </source>
</evidence>
<evidence type="ECO:0000256" key="3">
    <source>
        <dbReference type="ARBA" id="ARBA00022598"/>
    </source>
</evidence>
<evidence type="ECO:0000256" key="6">
    <source>
        <dbReference type="ARBA" id="ARBA00022917"/>
    </source>
</evidence>
<dbReference type="Proteomes" id="UP000287853">
    <property type="component" value="Unassembled WGS sequence"/>
</dbReference>
<evidence type="ECO:0000313" key="10">
    <source>
        <dbReference type="EMBL" id="RWX47160.1"/>
    </source>
</evidence>
<evidence type="ECO:0000256" key="5">
    <source>
        <dbReference type="ARBA" id="ARBA00022840"/>
    </source>
</evidence>
<dbReference type="EMBL" id="MTKO01000041">
    <property type="protein sequence ID" value="RWX47160.1"/>
    <property type="molecule type" value="Genomic_DNA"/>
</dbReference>
<dbReference type="PANTHER" id="PTHR30075:SF2">
    <property type="entry name" value="GLYCINE--TRNA LIGASE, CHLOROPLASTIC_MITOCHONDRIAL 2"/>
    <property type="match status" value="1"/>
</dbReference>
<keyword evidence="4" id="KW-0547">Nucleotide-binding</keyword>
<comment type="similarity">
    <text evidence="1">Belongs to the class-II aminoacyl-tRNA synthetase family.</text>
</comment>
<keyword evidence="5" id="KW-0067">ATP-binding</keyword>
<keyword evidence="11" id="KW-1185">Reference proteome</keyword>
<dbReference type="Pfam" id="PF02092">
    <property type="entry name" value="tRNA_synt_2f"/>
    <property type="match status" value="1"/>
</dbReference>
<evidence type="ECO:0000256" key="1">
    <source>
        <dbReference type="ARBA" id="ARBA00008226"/>
    </source>
</evidence>
<sequence length="113" mass="12576">MTQLLFEIGTEEIPASYIQPALAFMEQASQAQLKELGLSFSAVRTVGTPRRLTLAVDGLQTRQEDRRQEHTGPAKMAAFDADGQPTKLPRGLPVPEGLLWKIYRLSRPRRAST</sequence>
<feature type="region of interest" description="Disordered" evidence="9">
    <location>
        <begin position="60"/>
        <end position="92"/>
    </location>
</feature>
<dbReference type="PRINTS" id="PR01045">
    <property type="entry name" value="TRNASYNTHGB"/>
</dbReference>
<evidence type="ECO:0000313" key="11">
    <source>
        <dbReference type="Proteomes" id="UP000287853"/>
    </source>
</evidence>
<dbReference type="AlphaFoldDB" id="A0A444J2P7"/>
<dbReference type="EC" id="6.1.1.14" evidence="2"/>
<dbReference type="GO" id="GO:0005829">
    <property type="term" value="C:cytosol"/>
    <property type="evidence" value="ECO:0007669"/>
    <property type="project" value="TreeGrafter"/>
</dbReference>
<feature type="compositionally biased region" description="Basic and acidic residues" evidence="9">
    <location>
        <begin position="62"/>
        <end position="72"/>
    </location>
</feature>
<evidence type="ECO:0000256" key="7">
    <source>
        <dbReference type="ARBA" id="ARBA00023146"/>
    </source>
</evidence>
<evidence type="ECO:0000256" key="4">
    <source>
        <dbReference type="ARBA" id="ARBA00022741"/>
    </source>
</evidence>
<dbReference type="PANTHER" id="PTHR30075">
    <property type="entry name" value="GLYCYL-TRNA SYNTHETASE"/>
    <property type="match status" value="1"/>
</dbReference>
<organism evidence="10 11">
    <name type="scientific">Candidatus Electrothrix aarhusensis</name>
    <dbReference type="NCBI Taxonomy" id="1859131"/>
    <lineage>
        <taxon>Bacteria</taxon>
        <taxon>Pseudomonadati</taxon>
        <taxon>Thermodesulfobacteriota</taxon>
        <taxon>Desulfobulbia</taxon>
        <taxon>Desulfobulbales</taxon>
        <taxon>Desulfobulbaceae</taxon>
        <taxon>Candidatus Electrothrix</taxon>
    </lineage>
</organism>
<comment type="catalytic activity">
    <reaction evidence="8">
        <text>tRNA(Gly) + glycine + ATP = glycyl-tRNA(Gly) + AMP + diphosphate</text>
        <dbReference type="Rhea" id="RHEA:16013"/>
        <dbReference type="Rhea" id="RHEA-COMP:9664"/>
        <dbReference type="Rhea" id="RHEA-COMP:9683"/>
        <dbReference type="ChEBI" id="CHEBI:30616"/>
        <dbReference type="ChEBI" id="CHEBI:33019"/>
        <dbReference type="ChEBI" id="CHEBI:57305"/>
        <dbReference type="ChEBI" id="CHEBI:78442"/>
        <dbReference type="ChEBI" id="CHEBI:78522"/>
        <dbReference type="ChEBI" id="CHEBI:456215"/>
        <dbReference type="EC" id="6.1.1.14"/>
    </reaction>
</comment>
<dbReference type="GO" id="GO:0006426">
    <property type="term" value="P:glycyl-tRNA aminoacylation"/>
    <property type="evidence" value="ECO:0007669"/>
    <property type="project" value="InterPro"/>
</dbReference>
<protein>
    <recommendedName>
        <fullName evidence="2">glycine--tRNA ligase</fullName>
        <ecNumber evidence="2">6.1.1.14</ecNumber>
    </recommendedName>
</protein>
<evidence type="ECO:0000256" key="2">
    <source>
        <dbReference type="ARBA" id="ARBA00012829"/>
    </source>
</evidence>
<reference evidence="10 11" key="1">
    <citation type="submission" date="2017-01" db="EMBL/GenBank/DDBJ databases">
        <title>The cable genome- insights into the physiology and evolution of filamentous bacteria capable of sulfide oxidation via long distance electron transfer.</title>
        <authorList>
            <person name="Schreiber L."/>
            <person name="Bjerg J.T."/>
            <person name="Boggild A."/>
            <person name="Van De Vossenberg J."/>
            <person name="Meysman F."/>
            <person name="Nielsen L.P."/>
            <person name="Schramm A."/>
            <person name="Kjeldsen K.U."/>
        </authorList>
    </citation>
    <scope>NUCLEOTIDE SEQUENCE [LARGE SCALE GENOMIC DNA]</scope>
    <source>
        <strain evidence="10">MCF</strain>
    </source>
</reference>
<dbReference type="InterPro" id="IPR006194">
    <property type="entry name" value="Gly-tRNA-synth_heterodimer"/>
</dbReference>
<keyword evidence="6" id="KW-0648">Protein biosynthesis</keyword>
<keyword evidence="7 10" id="KW-0030">Aminoacyl-tRNA synthetase</keyword>
<name>A0A444J2P7_9BACT</name>
<gene>
    <name evidence="10" type="ORF">H206_00203</name>
</gene>
<dbReference type="GO" id="GO:0005524">
    <property type="term" value="F:ATP binding"/>
    <property type="evidence" value="ECO:0007669"/>
    <property type="project" value="UniProtKB-KW"/>
</dbReference>
<dbReference type="GO" id="GO:0004820">
    <property type="term" value="F:glycine-tRNA ligase activity"/>
    <property type="evidence" value="ECO:0007669"/>
    <property type="project" value="UniProtKB-EC"/>
</dbReference>